<dbReference type="GO" id="GO:0047661">
    <property type="term" value="F:amino-acid racemase activity"/>
    <property type="evidence" value="ECO:0007669"/>
    <property type="project" value="InterPro"/>
</dbReference>
<sequence length="231" mass="24611">MRRIGIIGGMSWESTQLYYRLINERVRAVQGGLSSAPLLVHSVDFAPVAAMQVAGDWDGLTAMMVGAARDLKAAGAGALAIATNTMHKMADEVVAATGLPLIHIADVTAAAVRAAGLSRVALLATRFTMEQDFYRTRLSAGGLDILTPDEADRAEVHRVIYEELCRGEAKDASRDSYRRIIAGLRAAGAQGVILGCTEITMLIGPQDTDLPLFDTTAIHAAAIADWIFSTE</sequence>
<comment type="similarity">
    <text evidence="1">Belongs to the aspartate/glutamate racemases family.</text>
</comment>
<dbReference type="AlphaFoldDB" id="A0A2K9N889"/>
<evidence type="ECO:0000256" key="1">
    <source>
        <dbReference type="ARBA" id="ARBA00007847"/>
    </source>
</evidence>
<gene>
    <name evidence="3" type="ORF">C0V82_02265</name>
</gene>
<dbReference type="InterPro" id="IPR001920">
    <property type="entry name" value="Asp/Glu_race"/>
</dbReference>
<dbReference type="InterPro" id="IPR015942">
    <property type="entry name" value="Asp/Glu/hydantoin_racemase"/>
</dbReference>
<dbReference type="PANTHER" id="PTHR21198">
    <property type="entry name" value="GLUTAMATE RACEMASE"/>
    <property type="match status" value="1"/>
</dbReference>
<evidence type="ECO:0000256" key="2">
    <source>
        <dbReference type="ARBA" id="ARBA00023235"/>
    </source>
</evidence>
<name>A0A2K9N889_9PROT</name>
<dbReference type="InterPro" id="IPR004380">
    <property type="entry name" value="Asp_race"/>
</dbReference>
<keyword evidence="2" id="KW-0413">Isomerase</keyword>
<dbReference type="PANTHER" id="PTHR21198:SF7">
    <property type="entry name" value="ASPARTATE-GLUTAMATE RACEMASE FAMILY"/>
    <property type="match status" value="1"/>
</dbReference>
<dbReference type="KEGG" id="ncb:C0V82_02265"/>
<evidence type="ECO:0000313" key="4">
    <source>
        <dbReference type="Proteomes" id="UP000234752"/>
    </source>
</evidence>
<evidence type="ECO:0000313" key="3">
    <source>
        <dbReference type="EMBL" id="AUN29202.1"/>
    </source>
</evidence>
<proteinExistence type="inferred from homology"/>
<dbReference type="RefSeq" id="WP_102110947.1">
    <property type="nucleotide sequence ID" value="NZ_BMGN01000004.1"/>
</dbReference>
<dbReference type="Gene3D" id="3.40.50.1860">
    <property type="match status" value="2"/>
</dbReference>
<dbReference type="EMBL" id="CP025611">
    <property type="protein sequence ID" value="AUN29202.1"/>
    <property type="molecule type" value="Genomic_DNA"/>
</dbReference>
<dbReference type="OrthoDB" id="9803739at2"/>
<dbReference type="NCBIfam" id="TIGR00035">
    <property type="entry name" value="asp_race"/>
    <property type="match status" value="1"/>
</dbReference>
<dbReference type="Proteomes" id="UP000234752">
    <property type="component" value="Chromosome eg_1"/>
</dbReference>
<dbReference type="Pfam" id="PF01177">
    <property type="entry name" value="Asp_Glu_race"/>
    <property type="match status" value="1"/>
</dbReference>
<keyword evidence="4" id="KW-1185">Reference proteome</keyword>
<reference evidence="3 4" key="1">
    <citation type="submission" date="2017-12" db="EMBL/GenBank/DDBJ databases">
        <title>Genomes of bacteria within cyanobacterial aggregates.</title>
        <authorList>
            <person name="Cai H."/>
        </authorList>
    </citation>
    <scope>NUCLEOTIDE SEQUENCE [LARGE SCALE GENOMIC DNA]</scope>
    <source>
        <strain evidence="3 4">TH16</strain>
    </source>
</reference>
<organism evidence="3 4">
    <name type="scientific">Niveispirillum cyanobacteriorum</name>
    <dbReference type="NCBI Taxonomy" id="1612173"/>
    <lineage>
        <taxon>Bacteria</taxon>
        <taxon>Pseudomonadati</taxon>
        <taxon>Pseudomonadota</taxon>
        <taxon>Alphaproteobacteria</taxon>
        <taxon>Rhodospirillales</taxon>
        <taxon>Azospirillaceae</taxon>
        <taxon>Niveispirillum</taxon>
    </lineage>
</organism>
<dbReference type="SUPFAM" id="SSF53681">
    <property type="entry name" value="Aspartate/glutamate racemase"/>
    <property type="match status" value="2"/>
</dbReference>
<protein>
    <submittedName>
        <fullName evidence="3">Aspartate/glutamate racemase</fullName>
    </submittedName>
</protein>
<accession>A0A2K9N889</accession>